<dbReference type="WBParaSite" id="ACRNAN_scaffold15210.g10766.t1">
    <property type="protein sequence ID" value="ACRNAN_scaffold15210.g10766.t1"/>
    <property type="gene ID" value="ACRNAN_scaffold15210.g10766"/>
</dbReference>
<organism evidence="2 3">
    <name type="scientific">Acrobeloides nanus</name>
    <dbReference type="NCBI Taxonomy" id="290746"/>
    <lineage>
        <taxon>Eukaryota</taxon>
        <taxon>Metazoa</taxon>
        <taxon>Ecdysozoa</taxon>
        <taxon>Nematoda</taxon>
        <taxon>Chromadorea</taxon>
        <taxon>Rhabditida</taxon>
        <taxon>Tylenchina</taxon>
        <taxon>Cephalobomorpha</taxon>
        <taxon>Cephaloboidea</taxon>
        <taxon>Cephalobidae</taxon>
        <taxon>Acrobeloides</taxon>
    </lineage>
</organism>
<evidence type="ECO:0000313" key="2">
    <source>
        <dbReference type="Proteomes" id="UP000887540"/>
    </source>
</evidence>
<sequence length="147" mass="16586">MSVQCNGKEIDGEIFHLWNPAKFLYDIAEDEKEALNTSASSTEMSLIKNTYFNSQISKKVIQEDRMKRFNPGRSGLKILSNEKVITNLHRQSKTHVAPTKNKNEKDGTKSNDDDLKKAIAASISSIRSHEILIQVNDGFSCPVFWAL</sequence>
<evidence type="ECO:0000256" key="1">
    <source>
        <dbReference type="SAM" id="MobiDB-lite"/>
    </source>
</evidence>
<accession>A0A914CX96</accession>
<dbReference type="AlphaFoldDB" id="A0A914CX96"/>
<feature type="region of interest" description="Disordered" evidence="1">
    <location>
        <begin position="89"/>
        <end position="113"/>
    </location>
</feature>
<reference evidence="3" key="1">
    <citation type="submission" date="2022-11" db="UniProtKB">
        <authorList>
            <consortium name="WormBaseParasite"/>
        </authorList>
    </citation>
    <scope>IDENTIFICATION</scope>
</reference>
<protein>
    <submittedName>
        <fullName evidence="3">Uncharacterized protein</fullName>
    </submittedName>
</protein>
<keyword evidence="2" id="KW-1185">Reference proteome</keyword>
<proteinExistence type="predicted"/>
<name>A0A914CX96_9BILA</name>
<feature type="compositionally biased region" description="Basic and acidic residues" evidence="1">
    <location>
        <begin position="101"/>
        <end position="113"/>
    </location>
</feature>
<dbReference type="Proteomes" id="UP000887540">
    <property type="component" value="Unplaced"/>
</dbReference>
<evidence type="ECO:0000313" key="3">
    <source>
        <dbReference type="WBParaSite" id="ACRNAN_scaffold15210.g10766.t1"/>
    </source>
</evidence>